<gene>
    <name evidence="3" type="ORF">HW115_09650</name>
</gene>
<dbReference type="Proteomes" id="UP000557872">
    <property type="component" value="Unassembled WGS sequence"/>
</dbReference>
<keyword evidence="4" id="KW-1185">Reference proteome</keyword>
<dbReference type="RefSeq" id="WP_178932412.1">
    <property type="nucleotide sequence ID" value="NZ_JACBAZ010000003.1"/>
</dbReference>
<sequence length="559" mass="60727">MIPQSKSITSALGCVLLTSLTASAGPIKFSGNSAVDNQTLSAVTVSLKEGEKGLVPAAGGRSYQLHQIDAQKLSPEAISTILKAISEVYQERGILATRAVVTTSGYKAMLAGKPLEIKIVEGKISSVRIVGTEENQEVSEAKRTRISTAAPIGKGDTISAKELDGTVGMMNRFSRQQVRPVLVPEDGELVLEYRVKQLDEQVATLGIDNFGSERTGSERGTIDYSRWNTFTTDDRLNFKLLSSFKGNSGYVGADYMMPLDEVASSRLGFNAYYSNYTAEDIGLSTPFGLDYEGHSYSLGVTWEKTFWNDQGAYLDAILGLRYLSATQDQTSIGIPKATTGYLLPSVGVRYSKTTYKSSFVTGARLECNLPSLAGTDSGLELSRQGRLFADDSFVIGALYANYRLYLDEWLTEEDGRKHELQAASSLTTSFGSRLPPSFLNVAGGYHTVRGYPLGAASGDSSFLVKADYKYHFDEVSMGSVPVKFSTSVFSDFATVKNEDALSFEQDDTLWSIGLGLDAVVNEDLRMALGYGVALRDITHSDDSVESGDGEFYFQVSYSF</sequence>
<evidence type="ECO:0000256" key="1">
    <source>
        <dbReference type="SAM" id="SignalP"/>
    </source>
</evidence>
<dbReference type="GO" id="GO:0098046">
    <property type="term" value="C:type V protein secretion system complex"/>
    <property type="evidence" value="ECO:0007669"/>
    <property type="project" value="TreeGrafter"/>
</dbReference>
<evidence type="ECO:0000313" key="4">
    <source>
        <dbReference type="Proteomes" id="UP000557872"/>
    </source>
</evidence>
<dbReference type="AlphaFoldDB" id="A0A851GL27"/>
<proteinExistence type="predicted"/>
<organism evidence="3 4">
    <name type="scientific">Oceaniferula marina</name>
    <dbReference type="NCBI Taxonomy" id="2748318"/>
    <lineage>
        <taxon>Bacteria</taxon>
        <taxon>Pseudomonadati</taxon>
        <taxon>Verrucomicrobiota</taxon>
        <taxon>Verrucomicrobiia</taxon>
        <taxon>Verrucomicrobiales</taxon>
        <taxon>Verrucomicrobiaceae</taxon>
        <taxon>Oceaniferula</taxon>
    </lineage>
</organism>
<feature type="domain" description="Haemolysin activator HlyB C-terminal" evidence="2">
    <location>
        <begin position="202"/>
        <end position="516"/>
    </location>
</feature>
<dbReference type="Gene3D" id="2.40.160.50">
    <property type="entry name" value="membrane protein fhac: a member of the omp85/tpsb transporter family"/>
    <property type="match status" value="1"/>
</dbReference>
<feature type="signal peptide" evidence="1">
    <location>
        <begin position="1"/>
        <end position="24"/>
    </location>
</feature>
<evidence type="ECO:0000259" key="2">
    <source>
        <dbReference type="Pfam" id="PF03865"/>
    </source>
</evidence>
<dbReference type="GO" id="GO:0046819">
    <property type="term" value="P:protein secretion by the type V secretion system"/>
    <property type="evidence" value="ECO:0007669"/>
    <property type="project" value="TreeGrafter"/>
</dbReference>
<name>A0A851GL27_9BACT</name>
<dbReference type="EMBL" id="JACBAZ010000003">
    <property type="protein sequence ID" value="NWK55875.1"/>
    <property type="molecule type" value="Genomic_DNA"/>
</dbReference>
<reference evidence="3 4" key="1">
    <citation type="submission" date="2020-07" db="EMBL/GenBank/DDBJ databases">
        <title>Roseicoccus Jingziensis gen. nov., sp. nov., isolated from coastal seawater.</title>
        <authorList>
            <person name="Feng X."/>
        </authorList>
    </citation>
    <scope>NUCLEOTIDE SEQUENCE [LARGE SCALE GENOMIC DNA]</scope>
    <source>
        <strain evidence="3 4">N1E253</strain>
    </source>
</reference>
<dbReference type="InterPro" id="IPR005565">
    <property type="entry name" value="Hemolysn_activator_HlyB_C"/>
</dbReference>
<keyword evidence="1" id="KW-0732">Signal</keyword>
<dbReference type="InterPro" id="IPR051544">
    <property type="entry name" value="TPS_OM_transporter"/>
</dbReference>
<dbReference type="PANTHER" id="PTHR34597">
    <property type="entry name" value="SLR1661 PROTEIN"/>
    <property type="match status" value="1"/>
</dbReference>
<accession>A0A851GL27</accession>
<dbReference type="Pfam" id="PF03865">
    <property type="entry name" value="ShlB"/>
    <property type="match status" value="1"/>
</dbReference>
<dbReference type="PANTHER" id="PTHR34597:SF3">
    <property type="entry name" value="OUTER MEMBRANE TRANSPORTER CDIB"/>
    <property type="match status" value="1"/>
</dbReference>
<comment type="caution">
    <text evidence="3">The sequence shown here is derived from an EMBL/GenBank/DDBJ whole genome shotgun (WGS) entry which is preliminary data.</text>
</comment>
<evidence type="ECO:0000313" key="3">
    <source>
        <dbReference type="EMBL" id="NWK55875.1"/>
    </source>
</evidence>
<feature type="chain" id="PRO_5032749987" evidence="1">
    <location>
        <begin position="25"/>
        <end position="559"/>
    </location>
</feature>
<protein>
    <submittedName>
        <fullName evidence="3">ShlB/FhaC/HecB family hemolysin secretion/activation protein</fullName>
    </submittedName>
</protein>
<dbReference type="GO" id="GO:0008320">
    <property type="term" value="F:protein transmembrane transporter activity"/>
    <property type="evidence" value="ECO:0007669"/>
    <property type="project" value="TreeGrafter"/>
</dbReference>